<name>A0A979FXM2_HYAAZ</name>
<dbReference type="InterPro" id="IPR021633">
    <property type="entry name" value="Argos"/>
</dbReference>
<evidence type="ECO:0000313" key="1">
    <source>
        <dbReference type="Proteomes" id="UP000694843"/>
    </source>
</evidence>
<dbReference type="Gene3D" id="2.20.20.150">
    <property type="match status" value="1"/>
</dbReference>
<dbReference type="AlphaFoldDB" id="A0A979FXM2"/>
<proteinExistence type="predicted"/>
<dbReference type="CTD" id="39833"/>
<dbReference type="Gene3D" id="2.20.20.160">
    <property type="match status" value="2"/>
</dbReference>
<dbReference type="RefSeq" id="XP_047741468.1">
    <property type="nucleotide sequence ID" value="XM_047885512.1"/>
</dbReference>
<gene>
    <name evidence="2" type="primary">LOC108682980</name>
</gene>
<sequence length="379" mass="42766">MGIIVGQRVSMPQKSIMLPSNEIKSRTNLTHDNLCTTTTNNAPIFSVEMKKSPSASSDPQLREESLFSKMQNTARTTINLSHTATSRKDRACGWEPREIQQLGNSFSSSCNTRPTHAEVGENFIRSSRRCFAFPMLVLLLTIFDATKIEARTSVSTRHGSSVPILDSYPSYSSEYQPDYPPELKPRIPDEPLHADRIFFQQGQHSEEDLPVCSTYSVCNKISTYSTPYAERMCRCPGETKCSTSLDNQDGYTVVDKNLQFKMCEPAKKLPQCKLFGEVAYTMIFYPDNVTQLVVHCTCPKKKLYSGWNNVPPQQLVCKRKEPCRLFSARKRTDFEEVTTTVLCRCPATRSCPAHHTDHGVVPGKLYSDDSLRTYSAYCV</sequence>
<accession>A0A979FXM2</accession>
<dbReference type="OrthoDB" id="8177523at2759"/>
<evidence type="ECO:0000313" key="2">
    <source>
        <dbReference type="RefSeq" id="XP_047741468.1"/>
    </source>
</evidence>
<dbReference type="Proteomes" id="UP000694843">
    <property type="component" value="Unplaced"/>
</dbReference>
<dbReference type="KEGG" id="hazt:108682980"/>
<dbReference type="Pfam" id="PF11581">
    <property type="entry name" value="Argos"/>
    <property type="match status" value="2"/>
</dbReference>
<keyword evidence="1" id="KW-1185">Reference proteome</keyword>
<dbReference type="GeneID" id="108682980"/>
<protein>
    <submittedName>
        <fullName evidence="2">Uncharacterized protein LOC108682980</fullName>
    </submittedName>
</protein>
<reference evidence="2" key="1">
    <citation type="submission" date="2025-08" db="UniProtKB">
        <authorList>
            <consortium name="RefSeq"/>
        </authorList>
    </citation>
    <scope>IDENTIFICATION</scope>
    <source>
        <tissue evidence="2">Whole organism</tissue>
    </source>
</reference>
<organism evidence="1 2">
    <name type="scientific">Hyalella azteca</name>
    <name type="common">Amphipod</name>
    <dbReference type="NCBI Taxonomy" id="294128"/>
    <lineage>
        <taxon>Eukaryota</taxon>
        <taxon>Metazoa</taxon>
        <taxon>Ecdysozoa</taxon>
        <taxon>Arthropoda</taxon>
        <taxon>Crustacea</taxon>
        <taxon>Multicrustacea</taxon>
        <taxon>Malacostraca</taxon>
        <taxon>Eumalacostraca</taxon>
        <taxon>Peracarida</taxon>
        <taxon>Amphipoda</taxon>
        <taxon>Senticaudata</taxon>
        <taxon>Talitrida</taxon>
        <taxon>Talitroidea</taxon>
        <taxon>Hyalellidae</taxon>
        <taxon>Hyalella</taxon>
    </lineage>
</organism>